<dbReference type="GO" id="GO:0005737">
    <property type="term" value="C:cytoplasm"/>
    <property type="evidence" value="ECO:0007669"/>
    <property type="project" value="UniProtKB-SubCell"/>
</dbReference>
<dbReference type="HAMAP" id="MF_00235">
    <property type="entry name" value="Adenylate_kinase_Adk"/>
    <property type="match status" value="1"/>
</dbReference>
<organism evidence="8 9">
    <name type="scientific">Amnibacterium kyonggiense</name>
    <dbReference type="NCBI Taxonomy" id="595671"/>
    <lineage>
        <taxon>Bacteria</taxon>
        <taxon>Bacillati</taxon>
        <taxon>Actinomycetota</taxon>
        <taxon>Actinomycetes</taxon>
        <taxon>Micrococcales</taxon>
        <taxon>Microbacteriaceae</taxon>
        <taxon>Amnibacterium</taxon>
    </lineage>
</organism>
<dbReference type="Pfam" id="PF00406">
    <property type="entry name" value="ADK"/>
    <property type="match status" value="1"/>
</dbReference>
<comment type="similarity">
    <text evidence="5 6">Belongs to the adenylate kinase family.</text>
</comment>
<dbReference type="UniPathway" id="UPA00588">
    <property type="reaction ID" value="UER00649"/>
</dbReference>
<comment type="domain">
    <text evidence="5">Consists of three domains, a large central CORE domain and two small peripheral domains, NMPbind and LID, which undergo movements during catalysis. The LID domain closes over the site of phosphoryl transfer upon ATP binding. Assembling and dissambling the active center during each catalytic cycle provides an effective means to prevent ATP hydrolysis.</text>
</comment>
<evidence type="ECO:0000256" key="5">
    <source>
        <dbReference type="HAMAP-Rule" id="MF_00235"/>
    </source>
</evidence>
<feature type="binding site" evidence="5">
    <location>
        <position position="173"/>
    </location>
    <ligand>
        <name>ATP</name>
        <dbReference type="ChEBI" id="CHEBI:30616"/>
    </ligand>
</feature>
<dbReference type="EMBL" id="SOAM01000001">
    <property type="protein sequence ID" value="TDS79677.1"/>
    <property type="molecule type" value="Genomic_DNA"/>
</dbReference>
<evidence type="ECO:0000313" key="9">
    <source>
        <dbReference type="Proteomes" id="UP000295344"/>
    </source>
</evidence>
<dbReference type="CDD" id="cd01428">
    <property type="entry name" value="ADK"/>
    <property type="match status" value="1"/>
</dbReference>
<feature type="binding site" evidence="5">
    <location>
        <position position="128"/>
    </location>
    <ligand>
        <name>ATP</name>
        <dbReference type="ChEBI" id="CHEBI:30616"/>
    </ligand>
</feature>
<dbReference type="GO" id="GO:0005524">
    <property type="term" value="F:ATP binding"/>
    <property type="evidence" value="ECO:0007669"/>
    <property type="project" value="UniProtKB-UniRule"/>
</dbReference>
<evidence type="ECO:0000256" key="3">
    <source>
        <dbReference type="ARBA" id="ARBA00022741"/>
    </source>
</evidence>
<comment type="catalytic activity">
    <reaction evidence="5 7">
        <text>AMP + ATP = 2 ADP</text>
        <dbReference type="Rhea" id="RHEA:12973"/>
        <dbReference type="ChEBI" id="CHEBI:30616"/>
        <dbReference type="ChEBI" id="CHEBI:456215"/>
        <dbReference type="ChEBI" id="CHEBI:456216"/>
        <dbReference type="EC" id="2.7.4.3"/>
    </reaction>
</comment>
<dbReference type="GO" id="GO:0044209">
    <property type="term" value="P:AMP salvage"/>
    <property type="evidence" value="ECO:0007669"/>
    <property type="project" value="UniProtKB-UniRule"/>
</dbReference>
<feature type="binding site" evidence="5">
    <location>
        <position position="37"/>
    </location>
    <ligand>
        <name>AMP</name>
        <dbReference type="ChEBI" id="CHEBI:456215"/>
    </ligand>
</feature>
<dbReference type="InterPro" id="IPR033690">
    <property type="entry name" value="Adenylat_kinase_CS"/>
</dbReference>
<dbReference type="NCBIfam" id="NF001381">
    <property type="entry name" value="PRK00279.1-3"/>
    <property type="match status" value="1"/>
</dbReference>
<feature type="binding site" evidence="5">
    <location>
        <position position="134"/>
    </location>
    <ligand>
        <name>AMP</name>
        <dbReference type="ChEBI" id="CHEBI:456215"/>
    </ligand>
</feature>
<evidence type="ECO:0000256" key="1">
    <source>
        <dbReference type="ARBA" id="ARBA00022679"/>
    </source>
</evidence>
<dbReference type="GO" id="GO:0004017">
    <property type="term" value="F:AMP kinase activity"/>
    <property type="evidence" value="ECO:0007669"/>
    <property type="project" value="UniProtKB-UniRule"/>
</dbReference>
<dbReference type="EC" id="2.7.4.3" evidence="5 7"/>
<evidence type="ECO:0000256" key="2">
    <source>
        <dbReference type="ARBA" id="ARBA00022727"/>
    </source>
</evidence>
<feature type="binding site" evidence="5">
    <location>
        <begin position="11"/>
        <end position="16"/>
    </location>
    <ligand>
        <name>ATP</name>
        <dbReference type="ChEBI" id="CHEBI:30616"/>
    </ligand>
</feature>
<feature type="region of interest" description="NMP" evidence="5">
    <location>
        <begin position="31"/>
        <end position="60"/>
    </location>
</feature>
<feature type="binding site" evidence="5">
    <location>
        <begin position="86"/>
        <end position="89"/>
    </location>
    <ligand>
        <name>AMP</name>
        <dbReference type="ChEBI" id="CHEBI:456215"/>
    </ligand>
</feature>
<feature type="binding site" evidence="5">
    <location>
        <begin position="58"/>
        <end position="60"/>
    </location>
    <ligand>
        <name>AMP</name>
        <dbReference type="ChEBI" id="CHEBI:456215"/>
    </ligand>
</feature>
<dbReference type="RefSeq" id="WP_133764055.1">
    <property type="nucleotide sequence ID" value="NZ_BAAARP010000001.1"/>
</dbReference>
<name>A0A4R7FPJ3_9MICO</name>
<keyword evidence="5 7" id="KW-0067">ATP-binding</keyword>
<protein>
    <recommendedName>
        <fullName evidence="5 7">Adenylate kinase</fullName>
        <shortName evidence="5">AK</shortName>
        <ecNumber evidence="5 7">2.7.4.3</ecNumber>
    </recommendedName>
    <alternativeName>
        <fullName evidence="5">ATP-AMP transphosphorylase</fullName>
    </alternativeName>
    <alternativeName>
        <fullName evidence="5">ATP:AMP phosphotransferase</fullName>
    </alternativeName>
    <alternativeName>
        <fullName evidence="5">Adenylate monophosphate kinase</fullName>
    </alternativeName>
</protein>
<dbReference type="NCBIfam" id="NF011105">
    <property type="entry name" value="PRK14532.1"/>
    <property type="match status" value="1"/>
</dbReference>
<comment type="function">
    <text evidence="5">Catalyzes the reversible transfer of the terminal phosphate group between ATP and AMP. Plays an important role in cellular energy homeostasis and in adenine nucleotide metabolism.</text>
</comment>
<accession>A0A4R7FPJ3</accession>
<keyword evidence="3 5" id="KW-0547">Nucleotide-binding</keyword>
<dbReference type="PRINTS" id="PR00094">
    <property type="entry name" value="ADENYLTKNASE"/>
</dbReference>
<feature type="binding site" evidence="5">
    <location>
        <position position="32"/>
    </location>
    <ligand>
        <name>AMP</name>
        <dbReference type="ChEBI" id="CHEBI:456215"/>
    </ligand>
</feature>
<comment type="caution">
    <text evidence="5">Lacks conserved residue(s) required for the propagation of feature annotation.</text>
</comment>
<keyword evidence="2 5" id="KW-0545">Nucleotide biosynthesis</keyword>
<dbReference type="InterPro" id="IPR000850">
    <property type="entry name" value="Adenylat/UMP-CMP_kin"/>
</dbReference>
<dbReference type="PROSITE" id="PS00113">
    <property type="entry name" value="ADENYLATE_KINASE"/>
    <property type="match status" value="1"/>
</dbReference>
<proteinExistence type="inferred from homology"/>
<keyword evidence="5" id="KW-0963">Cytoplasm</keyword>
<dbReference type="Gene3D" id="3.40.50.300">
    <property type="entry name" value="P-loop containing nucleotide triphosphate hydrolases"/>
    <property type="match status" value="1"/>
</dbReference>
<comment type="pathway">
    <text evidence="5">Purine metabolism; AMP biosynthesis via salvage pathway; AMP from ADP: step 1/1.</text>
</comment>
<dbReference type="NCBIfam" id="NF011100">
    <property type="entry name" value="PRK14527.1"/>
    <property type="match status" value="1"/>
</dbReference>
<keyword evidence="1 5" id="KW-0808">Transferase</keyword>
<feature type="binding site" evidence="5">
    <location>
        <position position="93"/>
    </location>
    <ligand>
        <name>AMP</name>
        <dbReference type="ChEBI" id="CHEBI:456215"/>
    </ligand>
</feature>
<keyword evidence="9" id="KW-1185">Reference proteome</keyword>
<keyword evidence="4 5" id="KW-0418">Kinase</keyword>
<comment type="subunit">
    <text evidence="5 7">Monomer.</text>
</comment>
<feature type="binding site" evidence="5">
    <location>
        <position position="145"/>
    </location>
    <ligand>
        <name>AMP</name>
        <dbReference type="ChEBI" id="CHEBI:456215"/>
    </ligand>
</feature>
<evidence type="ECO:0000256" key="4">
    <source>
        <dbReference type="ARBA" id="ARBA00022777"/>
    </source>
</evidence>
<dbReference type="Proteomes" id="UP000295344">
    <property type="component" value="Unassembled WGS sequence"/>
</dbReference>
<dbReference type="AlphaFoldDB" id="A0A4R7FPJ3"/>
<comment type="subcellular location">
    <subcellularLocation>
        <location evidence="5 7">Cytoplasm</location>
    </subcellularLocation>
</comment>
<gene>
    <name evidence="5" type="primary">adk</name>
    <name evidence="8" type="ORF">CLV52_0214</name>
</gene>
<dbReference type="InterPro" id="IPR027417">
    <property type="entry name" value="P-loop_NTPase"/>
</dbReference>
<dbReference type="OrthoDB" id="9805030at2"/>
<comment type="caution">
    <text evidence="8">The sequence shown here is derived from an EMBL/GenBank/DDBJ whole genome shotgun (WGS) entry which is preliminary data.</text>
</comment>
<dbReference type="SUPFAM" id="SSF52540">
    <property type="entry name" value="P-loop containing nucleoside triphosphate hydrolases"/>
    <property type="match status" value="1"/>
</dbReference>
<sequence length="195" mass="20714">MKRVVLFGPPGVGKGTQGGRLAATLGVPVISTGDLFRAHVRNGTDLGKRLSALIAAGDYVPDSVTNTMLAERLAEPDAQGGFLLDGYPRTADQVAELDRLLALSDTSLDAVLLLSASDDVLEERLLKRAAEQGRSDDTPEVIRHRLALYHAETEPLVALYDAADLVLRVDGVGTTDEVHERLIAAIGQVEPSALP</sequence>
<dbReference type="PANTHER" id="PTHR23359">
    <property type="entry name" value="NUCLEOTIDE KINASE"/>
    <property type="match status" value="1"/>
</dbReference>
<evidence type="ECO:0000313" key="8">
    <source>
        <dbReference type="EMBL" id="TDS79677.1"/>
    </source>
</evidence>
<evidence type="ECO:0000256" key="7">
    <source>
        <dbReference type="RuleBase" id="RU003331"/>
    </source>
</evidence>
<evidence type="ECO:0000256" key="6">
    <source>
        <dbReference type="RuleBase" id="RU003330"/>
    </source>
</evidence>
<reference evidence="8 9" key="1">
    <citation type="submission" date="2019-03" db="EMBL/GenBank/DDBJ databases">
        <title>Genomic Encyclopedia of Archaeal and Bacterial Type Strains, Phase II (KMG-II): from individual species to whole genera.</title>
        <authorList>
            <person name="Goeker M."/>
        </authorList>
    </citation>
    <scope>NUCLEOTIDE SEQUENCE [LARGE SCALE GENOMIC DNA]</scope>
    <source>
        <strain evidence="8 9">DSM 24782</strain>
    </source>
</reference>